<dbReference type="InterPro" id="IPR010390">
    <property type="entry name" value="ABC-2_transporter-like"/>
</dbReference>
<proteinExistence type="predicted"/>
<reference evidence="2 3" key="1">
    <citation type="journal article" date="2009" name="Int. J. Syst. Evol. Microbiol.">
        <title>Paenibacillus contaminans sp. nov., isolated from a contaminated laboratory plate.</title>
        <authorList>
            <person name="Chou J.H."/>
            <person name="Lee J.H."/>
            <person name="Lin M.C."/>
            <person name="Chang P.S."/>
            <person name="Arun A.B."/>
            <person name="Young C.C."/>
            <person name="Chen W.M."/>
        </authorList>
    </citation>
    <scope>NUCLEOTIDE SEQUENCE [LARGE SCALE GENOMIC DNA]</scope>
    <source>
        <strain evidence="2 3">CKOBP-6</strain>
    </source>
</reference>
<dbReference type="AlphaFoldDB" id="A0A329MHJ1"/>
<accession>A0A329MHJ1</accession>
<dbReference type="RefSeq" id="WP_113033266.1">
    <property type="nucleotide sequence ID" value="NZ_QMFB01000014.1"/>
</dbReference>
<dbReference type="PANTHER" id="PTHR36833:SF1">
    <property type="entry name" value="INTEGRAL MEMBRANE TRANSPORT PROTEIN"/>
    <property type="match status" value="1"/>
</dbReference>
<evidence type="ECO:0000256" key="1">
    <source>
        <dbReference type="SAM" id="Phobius"/>
    </source>
</evidence>
<organism evidence="2 3">
    <name type="scientific">Paenibacillus contaminans</name>
    <dbReference type="NCBI Taxonomy" id="450362"/>
    <lineage>
        <taxon>Bacteria</taxon>
        <taxon>Bacillati</taxon>
        <taxon>Bacillota</taxon>
        <taxon>Bacilli</taxon>
        <taxon>Bacillales</taxon>
        <taxon>Paenibacillaceae</taxon>
        <taxon>Paenibacillus</taxon>
    </lineage>
</organism>
<feature type="transmembrane region" description="Helical" evidence="1">
    <location>
        <begin position="125"/>
        <end position="145"/>
    </location>
</feature>
<keyword evidence="1" id="KW-0472">Membrane</keyword>
<dbReference type="OrthoDB" id="9788195at2"/>
<feature type="transmembrane region" description="Helical" evidence="1">
    <location>
        <begin position="25"/>
        <end position="48"/>
    </location>
</feature>
<keyword evidence="1" id="KW-0812">Transmembrane</keyword>
<keyword evidence="3" id="KW-1185">Reference proteome</keyword>
<gene>
    <name evidence="2" type="ORF">DQG23_23245</name>
</gene>
<evidence type="ECO:0000313" key="2">
    <source>
        <dbReference type="EMBL" id="RAV19058.1"/>
    </source>
</evidence>
<evidence type="ECO:0008006" key="4">
    <source>
        <dbReference type="Google" id="ProtNLM"/>
    </source>
</evidence>
<feature type="transmembrane region" description="Helical" evidence="1">
    <location>
        <begin position="151"/>
        <end position="174"/>
    </location>
</feature>
<comment type="caution">
    <text evidence="2">The sequence shown here is derived from an EMBL/GenBank/DDBJ whole genome shotgun (WGS) entry which is preliminary data.</text>
</comment>
<protein>
    <recommendedName>
        <fullName evidence="4">ABC transporter permease</fullName>
    </recommendedName>
</protein>
<dbReference type="EMBL" id="QMFB01000014">
    <property type="protein sequence ID" value="RAV19058.1"/>
    <property type="molecule type" value="Genomic_DNA"/>
</dbReference>
<keyword evidence="1" id="KW-1133">Transmembrane helix</keyword>
<evidence type="ECO:0000313" key="3">
    <source>
        <dbReference type="Proteomes" id="UP000250369"/>
    </source>
</evidence>
<dbReference type="PANTHER" id="PTHR36833">
    <property type="entry name" value="SLR0610 PROTEIN-RELATED"/>
    <property type="match status" value="1"/>
</dbReference>
<dbReference type="Proteomes" id="UP000250369">
    <property type="component" value="Unassembled WGS sequence"/>
</dbReference>
<dbReference type="Pfam" id="PF06182">
    <property type="entry name" value="ABC2_membrane_6"/>
    <property type="match status" value="1"/>
</dbReference>
<feature type="transmembrane region" description="Helical" evidence="1">
    <location>
        <begin position="228"/>
        <end position="248"/>
    </location>
</feature>
<name>A0A329MHJ1_9BACL</name>
<sequence>MTTVRLYFMLVKASIRSRMQYKFNFVFSSLMAALVSIMDFLLIAIILLKFGQIKGWSLQEIGYLYGVLTLSRSIYRILASDVHHIEKYLVSGDLDQLLIRPVPILLALMTQNVTFLVGEVVQGTTILVISMSGLLASGQIGWWAIPQTMLVIVTGAVILFTIGLFSATAGFWITRVRELQNITEDASRTAAQYPLVLYPQWLQTMLLTVVPVGFANFVPALYILRGELGLWILPATAAFALLFLYAGMRFWRLGLSRYQSTGS</sequence>
<feature type="transmembrane region" description="Helical" evidence="1">
    <location>
        <begin position="195"/>
        <end position="222"/>
    </location>
</feature>